<accession>A0A9Q0B9U6</accession>
<evidence type="ECO:0000313" key="2">
    <source>
        <dbReference type="EMBL" id="KAI3558873.1"/>
    </source>
</evidence>
<evidence type="ECO:0000256" key="1">
    <source>
        <dbReference type="SAM" id="MobiDB-lite"/>
    </source>
</evidence>
<organism evidence="2 3">
    <name type="scientific">Colletotrichum abscissum</name>
    <dbReference type="NCBI Taxonomy" id="1671311"/>
    <lineage>
        <taxon>Eukaryota</taxon>
        <taxon>Fungi</taxon>
        <taxon>Dikarya</taxon>
        <taxon>Ascomycota</taxon>
        <taxon>Pezizomycotina</taxon>
        <taxon>Sordariomycetes</taxon>
        <taxon>Hypocreomycetidae</taxon>
        <taxon>Glomerellales</taxon>
        <taxon>Glomerellaceae</taxon>
        <taxon>Colletotrichum</taxon>
        <taxon>Colletotrichum acutatum species complex</taxon>
    </lineage>
</organism>
<sequence length="574" mass="64469">MNKPNPTPMTTVGCQSTKERVDDDVLYLGTYKGRRKSHQKTTTSTSTLELPAEMTYKHVKLGWMKDSYQPRRAVYGFFDHAGRLRHRTESRRRTVIADLDPCLKPALMLMVCEAATAMSSKKECDDLIDSLATLPLLLERVKALLDHSQQPSDDAIFYSLSRVRAEIEFLDETIERHFSCLGEHGRLPKFPLGPDTGKPGTAEADVLSVRLSPISSTVTGRERASDVPLNPTLTAENIASLTRNDCAAGRECRTDPIPSLEVGRGAEKRGLPGPSHDVVEMPRRFLALIPPSRDVCFVDLTAEHSPRYSPDLGTASMIDASFDRNLDSVTEPRLNRKSSSKSIERLINRAVEHAHVGWLSCRDQAQFRQRLDQFYPGRYVDDVVFLAMLQLVCCTSTLQIIDPLLVRFTEPFVTSGAFAFAKGFDGIVLPINVNAADQMLDHDRNHWILAIVNWKTATFDAFGMQPTAFSRWSKRVDQYVSELRGVVMQLKKRSHELGPYVDDSCCAFLCTYAFERYLGRAPRHQKRWPTGPALRKHYLRRLLNQWQLPAGHLTKGSQHSASGNGSRVGRAPLC</sequence>
<reference evidence="2" key="1">
    <citation type="submission" date="2019-01" db="EMBL/GenBank/DDBJ databases">
        <title>Colletotrichum abscissum LGMF1257.</title>
        <authorList>
            <person name="Baroncelli R."/>
        </authorList>
    </citation>
    <scope>NUCLEOTIDE SEQUENCE</scope>
    <source>
        <strain evidence="2">Ca142</strain>
    </source>
</reference>
<comment type="caution">
    <text evidence="2">The sequence shown here is derived from an EMBL/GenBank/DDBJ whole genome shotgun (WGS) entry which is preliminary data.</text>
</comment>
<feature type="compositionally biased region" description="Polar residues" evidence="1">
    <location>
        <begin position="555"/>
        <end position="565"/>
    </location>
</feature>
<proteinExistence type="predicted"/>
<dbReference type="OrthoDB" id="10339996at2759"/>
<evidence type="ECO:0000313" key="3">
    <source>
        <dbReference type="Proteomes" id="UP001056436"/>
    </source>
</evidence>
<feature type="region of interest" description="Disordered" evidence="1">
    <location>
        <begin position="553"/>
        <end position="574"/>
    </location>
</feature>
<dbReference type="Proteomes" id="UP001056436">
    <property type="component" value="Unassembled WGS sequence"/>
</dbReference>
<name>A0A9Q0B9U6_9PEZI</name>
<protein>
    <submittedName>
        <fullName evidence="2">Uncharacterized protein</fullName>
    </submittedName>
</protein>
<dbReference type="AlphaFoldDB" id="A0A9Q0B9U6"/>
<gene>
    <name evidence="2" type="ORF">CABS02_00913</name>
</gene>
<dbReference type="EMBL" id="SDAQ01000002">
    <property type="protein sequence ID" value="KAI3558873.1"/>
    <property type="molecule type" value="Genomic_DNA"/>
</dbReference>
<keyword evidence="3" id="KW-1185">Reference proteome</keyword>